<comment type="subcellular location">
    <subcellularLocation>
        <location evidence="1">Secreted</location>
    </subcellularLocation>
</comment>
<accession>A0AB39ZTE2</accession>
<evidence type="ECO:0000256" key="1">
    <source>
        <dbReference type="ARBA" id="ARBA00004613"/>
    </source>
</evidence>
<dbReference type="CDD" id="cd00037">
    <property type="entry name" value="CLECT"/>
    <property type="match status" value="1"/>
</dbReference>
<keyword evidence="8" id="KW-1185">Reference proteome</keyword>
<organism evidence="8 9">
    <name type="scientific">Drosophila suzukii</name>
    <name type="common">Spotted-wing drosophila fruit fly</name>
    <dbReference type="NCBI Taxonomy" id="28584"/>
    <lineage>
        <taxon>Eukaryota</taxon>
        <taxon>Metazoa</taxon>
        <taxon>Ecdysozoa</taxon>
        <taxon>Arthropoda</taxon>
        <taxon>Hexapoda</taxon>
        <taxon>Insecta</taxon>
        <taxon>Pterygota</taxon>
        <taxon>Neoptera</taxon>
        <taxon>Endopterygota</taxon>
        <taxon>Diptera</taxon>
        <taxon>Brachycera</taxon>
        <taxon>Muscomorpha</taxon>
        <taxon>Ephydroidea</taxon>
        <taxon>Drosophilidae</taxon>
        <taxon>Drosophila</taxon>
        <taxon>Sophophora</taxon>
    </lineage>
</organism>
<dbReference type="GO" id="GO:0005615">
    <property type="term" value="C:extracellular space"/>
    <property type="evidence" value="ECO:0007669"/>
    <property type="project" value="TreeGrafter"/>
</dbReference>
<gene>
    <name evidence="9" type="primary">LOC108019223</name>
</gene>
<keyword evidence="2" id="KW-0964">Secreted</keyword>
<feature type="coiled-coil region" evidence="5">
    <location>
        <begin position="108"/>
        <end position="139"/>
    </location>
</feature>
<dbReference type="Pfam" id="PF00059">
    <property type="entry name" value="Lectin_C"/>
    <property type="match status" value="1"/>
</dbReference>
<evidence type="ECO:0000256" key="6">
    <source>
        <dbReference type="SAM" id="SignalP"/>
    </source>
</evidence>
<protein>
    <submittedName>
        <fullName evidence="9">C-type lectin domain family 4 member F-like</fullName>
    </submittedName>
</protein>
<dbReference type="PANTHER" id="PTHR22799">
    <property type="entry name" value="TETRANECTIN-RELATED"/>
    <property type="match status" value="1"/>
</dbReference>
<reference evidence="9" key="1">
    <citation type="submission" date="2025-08" db="UniProtKB">
        <authorList>
            <consortium name="RefSeq"/>
        </authorList>
    </citation>
    <scope>IDENTIFICATION</scope>
</reference>
<dbReference type="PANTHER" id="PTHR22799:SF1">
    <property type="entry name" value="C-TYPE LECTIN DOMAIN FAMILY 11 MEMBER A"/>
    <property type="match status" value="1"/>
</dbReference>
<dbReference type="AlphaFoldDB" id="A0AB39ZTE2"/>
<evidence type="ECO:0000256" key="4">
    <source>
        <dbReference type="ARBA" id="ARBA00022734"/>
    </source>
</evidence>
<evidence type="ECO:0000256" key="2">
    <source>
        <dbReference type="ARBA" id="ARBA00022525"/>
    </source>
</evidence>
<dbReference type="GeneID" id="108019223"/>
<sequence length="319" mass="36222">MLKLIYFSGFVLIILNFQVISANSQDNGRSICLLEDPPNQCGDFCLTKLHPMIGLIPVTNSKLERIQSEQQALRVKLLAVQFTVEAQRIAVQNSLKNITTKGEFGARLNETERKLRVENSELKNQLQLLRTKMEEQESAIKTKLDALLEPLSKTITKDDFQAKFNGMAAQINMLQSTLSKIEDTKSNTTEIPTKPIPPMFQKIGERYFYIENNLNQTWHEAAVACHRMGGFLAGIKDLKELLSIQDKIKPHVWYWLGINDLMTAGQFLSVASGKPAEILTWRSDSPNNEKRCVQLQNGDMSDWRCNDKVKFICQADSEV</sequence>
<dbReference type="GO" id="GO:0030246">
    <property type="term" value="F:carbohydrate binding"/>
    <property type="evidence" value="ECO:0007669"/>
    <property type="project" value="UniProtKB-KW"/>
</dbReference>
<dbReference type="InterPro" id="IPR016187">
    <property type="entry name" value="CTDL_fold"/>
</dbReference>
<dbReference type="SUPFAM" id="SSF56436">
    <property type="entry name" value="C-type lectin-like"/>
    <property type="match status" value="1"/>
</dbReference>
<dbReference type="SMART" id="SM00034">
    <property type="entry name" value="CLECT"/>
    <property type="match status" value="1"/>
</dbReference>
<evidence type="ECO:0000256" key="3">
    <source>
        <dbReference type="ARBA" id="ARBA00022729"/>
    </source>
</evidence>
<dbReference type="Gene3D" id="3.10.100.10">
    <property type="entry name" value="Mannose-Binding Protein A, subunit A"/>
    <property type="match status" value="1"/>
</dbReference>
<dbReference type="PROSITE" id="PS50041">
    <property type="entry name" value="C_TYPE_LECTIN_2"/>
    <property type="match status" value="1"/>
</dbReference>
<proteinExistence type="predicted"/>
<feature type="signal peptide" evidence="6">
    <location>
        <begin position="1"/>
        <end position="24"/>
    </location>
</feature>
<name>A0AB39ZTE2_DROSZ</name>
<dbReference type="RefSeq" id="XP_016942509.3">
    <property type="nucleotide sequence ID" value="XM_017087020.4"/>
</dbReference>
<evidence type="ECO:0000313" key="8">
    <source>
        <dbReference type="Proteomes" id="UP001652628"/>
    </source>
</evidence>
<keyword evidence="4" id="KW-0430">Lectin</keyword>
<keyword evidence="3 6" id="KW-0732">Signal</keyword>
<keyword evidence="5" id="KW-0175">Coiled coil</keyword>
<dbReference type="InterPro" id="IPR016186">
    <property type="entry name" value="C-type_lectin-like/link_sf"/>
</dbReference>
<feature type="chain" id="PRO_5046135925" evidence="6">
    <location>
        <begin position="25"/>
        <end position="319"/>
    </location>
</feature>
<evidence type="ECO:0000313" key="9">
    <source>
        <dbReference type="RefSeq" id="XP_016942509.3"/>
    </source>
</evidence>
<dbReference type="InterPro" id="IPR001304">
    <property type="entry name" value="C-type_lectin-like"/>
</dbReference>
<evidence type="ECO:0000259" key="7">
    <source>
        <dbReference type="PROSITE" id="PS50041"/>
    </source>
</evidence>
<dbReference type="InterPro" id="IPR051663">
    <property type="entry name" value="CLec_Tetranectin-domain"/>
</dbReference>
<evidence type="ECO:0000256" key="5">
    <source>
        <dbReference type="SAM" id="Coils"/>
    </source>
</evidence>
<dbReference type="Proteomes" id="UP001652628">
    <property type="component" value="Chromosome X"/>
</dbReference>
<feature type="domain" description="C-type lectin" evidence="7">
    <location>
        <begin position="203"/>
        <end position="314"/>
    </location>
</feature>
<dbReference type="GO" id="GO:0008083">
    <property type="term" value="F:growth factor activity"/>
    <property type="evidence" value="ECO:0007669"/>
    <property type="project" value="TreeGrafter"/>
</dbReference>